<gene>
    <name evidence="1" type="ORF">METZ01_LOCUS177313</name>
</gene>
<reference evidence="1" key="1">
    <citation type="submission" date="2018-05" db="EMBL/GenBank/DDBJ databases">
        <authorList>
            <person name="Lanie J.A."/>
            <person name="Ng W.-L."/>
            <person name="Kazmierczak K.M."/>
            <person name="Andrzejewski T.M."/>
            <person name="Davidsen T.M."/>
            <person name="Wayne K.J."/>
            <person name="Tettelin H."/>
            <person name="Glass J.I."/>
            <person name="Rusch D."/>
            <person name="Podicherti R."/>
            <person name="Tsui H.-C.T."/>
            <person name="Winkler M.E."/>
        </authorList>
    </citation>
    <scope>NUCLEOTIDE SEQUENCE</scope>
</reference>
<sequence>MVFIILSIHNFGFGELSCTIWISERCECFTITKLKIL</sequence>
<proteinExistence type="predicted"/>
<organism evidence="1">
    <name type="scientific">marine metagenome</name>
    <dbReference type="NCBI Taxonomy" id="408172"/>
    <lineage>
        <taxon>unclassified sequences</taxon>
        <taxon>metagenomes</taxon>
        <taxon>ecological metagenomes</taxon>
    </lineage>
</organism>
<protein>
    <submittedName>
        <fullName evidence="1">Uncharacterized protein</fullName>
    </submittedName>
</protein>
<dbReference type="EMBL" id="UINC01034118">
    <property type="protein sequence ID" value="SVB24459.1"/>
    <property type="molecule type" value="Genomic_DNA"/>
</dbReference>
<name>A0A382CF65_9ZZZZ</name>
<accession>A0A382CF65</accession>
<evidence type="ECO:0000313" key="1">
    <source>
        <dbReference type="EMBL" id="SVB24459.1"/>
    </source>
</evidence>
<dbReference type="AlphaFoldDB" id="A0A382CF65"/>